<dbReference type="Gene3D" id="2.40.50.140">
    <property type="entry name" value="Nucleic acid-binding proteins"/>
    <property type="match status" value="1"/>
</dbReference>
<gene>
    <name evidence="2" type="ORF">K1X11_019830</name>
</gene>
<feature type="transmembrane region" description="Helical" evidence="1">
    <location>
        <begin position="58"/>
        <end position="79"/>
    </location>
</feature>
<reference evidence="2 3" key="1">
    <citation type="submission" date="2021-08" db="EMBL/GenBank/DDBJ databases">
        <authorList>
            <person name="Zhang D."/>
            <person name="Zhang A."/>
            <person name="Wang L."/>
        </authorList>
    </citation>
    <scope>NUCLEOTIDE SEQUENCE [LARGE SCALE GENOMIC DNA]</scope>
    <source>
        <strain evidence="2 3">WL0086</strain>
    </source>
</reference>
<sequence length="201" mass="21125">MIDWWNGLSLALQVFYGIGLLSALMSVLQLGLSLLGWGGDALDLDLEVGDADSAGASLISGQTLSAFFLGFGWVGAAVITAGLGLLIAIITASVVGVIVMFAVYFMIRQVLRLQAKGNLDYHNAIGEEAMVYVTLPGNDEDGGGQIQFMIQGRLRTASARKVTPGAVKPGEKVRITGMFGETSFVVESLRETPPAPTLSSS</sequence>
<feature type="transmembrane region" description="Helical" evidence="1">
    <location>
        <begin position="85"/>
        <end position="107"/>
    </location>
</feature>
<evidence type="ECO:0000313" key="3">
    <source>
        <dbReference type="Proteomes" id="UP000738431"/>
    </source>
</evidence>
<dbReference type="InterPro" id="IPR012340">
    <property type="entry name" value="NA-bd_OB-fold"/>
</dbReference>
<keyword evidence="1" id="KW-0812">Transmembrane</keyword>
<dbReference type="EMBL" id="CP139781">
    <property type="protein sequence ID" value="WRQ87071.1"/>
    <property type="molecule type" value="Genomic_DNA"/>
</dbReference>
<organism evidence="2 3">
    <name type="scientific">Actomonas aquatica</name>
    <dbReference type="NCBI Taxonomy" id="2866162"/>
    <lineage>
        <taxon>Bacteria</taxon>
        <taxon>Pseudomonadati</taxon>
        <taxon>Verrucomicrobiota</taxon>
        <taxon>Opitutia</taxon>
        <taxon>Opitutales</taxon>
        <taxon>Opitutaceae</taxon>
        <taxon>Actomonas</taxon>
    </lineage>
</organism>
<dbReference type="Proteomes" id="UP000738431">
    <property type="component" value="Chromosome"/>
</dbReference>
<keyword evidence="3" id="KW-1185">Reference proteome</keyword>
<proteinExistence type="predicted"/>
<evidence type="ECO:0008006" key="4">
    <source>
        <dbReference type="Google" id="ProtNLM"/>
    </source>
</evidence>
<accession>A0ABZ1C5R7</accession>
<reference evidence="2 3" key="2">
    <citation type="submission" date="2023-12" db="EMBL/GenBank/DDBJ databases">
        <title>Description of an unclassified Opitutus bacterium of Verrucomicrobiota.</title>
        <authorList>
            <person name="Zhang D.-F."/>
        </authorList>
    </citation>
    <scope>NUCLEOTIDE SEQUENCE [LARGE SCALE GENOMIC DNA]</scope>
    <source>
        <strain evidence="2 3">WL0086</strain>
    </source>
</reference>
<name>A0ABZ1C5R7_9BACT</name>
<evidence type="ECO:0000256" key="1">
    <source>
        <dbReference type="SAM" id="Phobius"/>
    </source>
</evidence>
<keyword evidence="1" id="KW-1133">Transmembrane helix</keyword>
<dbReference type="RefSeq" id="WP_221029515.1">
    <property type="nucleotide sequence ID" value="NZ_CP139781.1"/>
</dbReference>
<protein>
    <recommendedName>
        <fullName evidence="4">NfeD-like C-terminal domain-containing protein</fullName>
    </recommendedName>
</protein>
<keyword evidence="1" id="KW-0472">Membrane</keyword>
<feature type="transmembrane region" description="Helical" evidence="1">
    <location>
        <begin position="14"/>
        <end position="37"/>
    </location>
</feature>
<evidence type="ECO:0000313" key="2">
    <source>
        <dbReference type="EMBL" id="WRQ87071.1"/>
    </source>
</evidence>